<evidence type="ECO:0000256" key="1">
    <source>
        <dbReference type="ARBA" id="ARBA00006622"/>
    </source>
</evidence>
<organism evidence="6 7">
    <name type="scientific">Chromobacterium sphagni</name>
    <dbReference type="NCBI Taxonomy" id="1903179"/>
    <lineage>
        <taxon>Bacteria</taxon>
        <taxon>Pseudomonadati</taxon>
        <taxon>Pseudomonadota</taxon>
        <taxon>Betaproteobacteria</taxon>
        <taxon>Neisseriales</taxon>
        <taxon>Chromobacteriaceae</taxon>
        <taxon>Chromobacterium</taxon>
    </lineage>
</organism>
<dbReference type="PANTHER" id="PTHR12918">
    <property type="entry name" value="CYSTEINE DIOXYGENASE"/>
    <property type="match status" value="1"/>
</dbReference>
<accession>A0ABX3CA87</accession>
<evidence type="ECO:0008006" key="8">
    <source>
        <dbReference type="Google" id="ProtNLM"/>
    </source>
</evidence>
<evidence type="ECO:0000256" key="3">
    <source>
        <dbReference type="ARBA" id="ARBA00022964"/>
    </source>
</evidence>
<protein>
    <recommendedName>
        <fullName evidence="8">Cysteine dioxygenase</fullName>
    </recommendedName>
</protein>
<evidence type="ECO:0000256" key="4">
    <source>
        <dbReference type="ARBA" id="ARBA00023002"/>
    </source>
</evidence>
<keyword evidence="7" id="KW-1185">Reference proteome</keyword>
<evidence type="ECO:0000313" key="6">
    <source>
        <dbReference type="EMBL" id="OHX19036.1"/>
    </source>
</evidence>
<dbReference type="InterPro" id="IPR014710">
    <property type="entry name" value="RmlC-like_jellyroll"/>
</dbReference>
<dbReference type="PANTHER" id="PTHR12918:SF1">
    <property type="entry name" value="CYSTEINE DIOXYGENASE TYPE 1"/>
    <property type="match status" value="1"/>
</dbReference>
<dbReference type="Gene3D" id="2.60.120.10">
    <property type="entry name" value="Jelly Rolls"/>
    <property type="match status" value="1"/>
</dbReference>
<keyword evidence="2" id="KW-0479">Metal-binding</keyword>
<dbReference type="InterPro" id="IPR010300">
    <property type="entry name" value="CDO_1"/>
</dbReference>
<dbReference type="RefSeq" id="WP_071114068.1">
    <property type="nucleotide sequence ID" value="NZ_MKCT01000050.1"/>
</dbReference>
<evidence type="ECO:0000313" key="7">
    <source>
        <dbReference type="Proteomes" id="UP000180280"/>
    </source>
</evidence>
<keyword evidence="3" id="KW-0223">Dioxygenase</keyword>
<dbReference type="EMBL" id="MKCT01000050">
    <property type="protein sequence ID" value="OHX19036.1"/>
    <property type="molecule type" value="Genomic_DNA"/>
</dbReference>
<sequence length="187" mass="21234">MEAPSPPLSPDDMSAGLLSCLSQLEQCRASLGLEEIRLFHHALRLSRADLAPFWRFGDRQYRRNRIYANDFCELLLLCWRSGQRSQIHNHRGSLCGVRVLQGVAVETVFEQTPSGLVASRETRELAAGSLVVNGHLDIHQVANQQPDGEDLVTLHLYSPPLRRMELFGLEPQQHRLRHGDDCLEYQI</sequence>
<dbReference type="Pfam" id="PF05995">
    <property type="entry name" value="CDO_I"/>
    <property type="match status" value="1"/>
</dbReference>
<comment type="caution">
    <text evidence="6">The sequence shown here is derived from an EMBL/GenBank/DDBJ whole genome shotgun (WGS) entry which is preliminary data.</text>
</comment>
<gene>
    <name evidence="6" type="ORF">BI344_10500</name>
</gene>
<comment type="similarity">
    <text evidence="1">Belongs to the cysteine dioxygenase family.</text>
</comment>
<evidence type="ECO:0000256" key="5">
    <source>
        <dbReference type="ARBA" id="ARBA00023004"/>
    </source>
</evidence>
<dbReference type="SUPFAM" id="SSF51182">
    <property type="entry name" value="RmlC-like cupins"/>
    <property type="match status" value="1"/>
</dbReference>
<keyword evidence="4" id="KW-0560">Oxidoreductase</keyword>
<name>A0ABX3CA87_9NEIS</name>
<proteinExistence type="inferred from homology"/>
<evidence type="ECO:0000256" key="2">
    <source>
        <dbReference type="ARBA" id="ARBA00022723"/>
    </source>
</evidence>
<dbReference type="InterPro" id="IPR011051">
    <property type="entry name" value="RmlC_Cupin_sf"/>
</dbReference>
<dbReference type="CDD" id="cd10548">
    <property type="entry name" value="cupin_CDO"/>
    <property type="match status" value="1"/>
</dbReference>
<dbReference type="Proteomes" id="UP000180280">
    <property type="component" value="Unassembled WGS sequence"/>
</dbReference>
<keyword evidence="5" id="KW-0408">Iron</keyword>
<reference evidence="6 7" key="1">
    <citation type="submission" date="2016-09" db="EMBL/GenBank/DDBJ databases">
        <title>Chromobacterium muskegensis sp. nov., an insecticidal bacterium isolated from Sphagnum bogs.</title>
        <authorList>
            <person name="Sparks M.E."/>
            <person name="Blackburn M.B."/>
            <person name="Gundersen-Rindal D.E."/>
            <person name="Mitchell A."/>
            <person name="Farrar R."/>
            <person name="Kuhar D."/>
        </authorList>
    </citation>
    <scope>NUCLEOTIDE SEQUENCE [LARGE SCALE GENOMIC DNA]</scope>
    <source>
        <strain evidence="6 7">14B-1</strain>
    </source>
</reference>